<gene>
    <name evidence="2" type="ORF">WFA24289_01843</name>
</gene>
<name>A0ABN8BIB6_9LACO</name>
<feature type="domain" description="HTH cro/C1-type" evidence="1">
    <location>
        <begin position="37"/>
        <end position="58"/>
    </location>
</feature>
<evidence type="ECO:0000313" key="3">
    <source>
        <dbReference type="Proteomes" id="UP000789707"/>
    </source>
</evidence>
<protein>
    <recommendedName>
        <fullName evidence="1">HTH cro/C1-type domain-containing protein</fullName>
    </recommendedName>
</protein>
<keyword evidence="3" id="KW-1185">Reference proteome</keyword>
<dbReference type="Proteomes" id="UP000789707">
    <property type="component" value="Unassembled WGS sequence"/>
</dbReference>
<accession>A0ABN8BIB6</accession>
<dbReference type="PROSITE" id="PS50943">
    <property type="entry name" value="HTH_CROC1"/>
    <property type="match status" value="1"/>
</dbReference>
<evidence type="ECO:0000259" key="1">
    <source>
        <dbReference type="PROSITE" id="PS50943"/>
    </source>
</evidence>
<dbReference type="InterPro" id="IPR001387">
    <property type="entry name" value="Cro/C1-type_HTH"/>
</dbReference>
<dbReference type="Gene3D" id="1.10.260.40">
    <property type="entry name" value="lambda repressor-like DNA-binding domains"/>
    <property type="match status" value="1"/>
</dbReference>
<reference evidence="2 3" key="1">
    <citation type="submission" date="2021-11" db="EMBL/GenBank/DDBJ databases">
        <authorList>
            <person name="Depoorter E."/>
        </authorList>
    </citation>
    <scope>NUCLEOTIDE SEQUENCE [LARGE SCALE GENOMIC DNA]</scope>
    <source>
        <strain evidence="2 3">LMG 24289</strain>
    </source>
</reference>
<organism evidence="2 3">
    <name type="scientific">Periweissella fabaria</name>
    <dbReference type="NCBI Taxonomy" id="546157"/>
    <lineage>
        <taxon>Bacteria</taxon>
        <taxon>Bacillati</taxon>
        <taxon>Bacillota</taxon>
        <taxon>Bacilli</taxon>
        <taxon>Lactobacillales</taxon>
        <taxon>Lactobacillaceae</taxon>
        <taxon>Periweissella</taxon>
    </lineage>
</organism>
<comment type="caution">
    <text evidence="2">The sequence shown here is derived from an EMBL/GenBank/DDBJ whole genome shotgun (WGS) entry which is preliminary data.</text>
</comment>
<sequence length="62" mass="7279">MIYENIKHFARMQGKSIRKIEQQAELSNGSIGKWDYNKPDVYKIRKVAALLDVTIDDLLKRK</sequence>
<dbReference type="InterPro" id="IPR010982">
    <property type="entry name" value="Lambda_DNA-bd_dom_sf"/>
</dbReference>
<dbReference type="EMBL" id="CAKKNS010000010">
    <property type="protein sequence ID" value="CAH0417501.1"/>
    <property type="molecule type" value="Genomic_DNA"/>
</dbReference>
<dbReference type="SUPFAM" id="SSF47413">
    <property type="entry name" value="lambda repressor-like DNA-binding domains"/>
    <property type="match status" value="1"/>
</dbReference>
<proteinExistence type="predicted"/>
<evidence type="ECO:0000313" key="2">
    <source>
        <dbReference type="EMBL" id="CAH0417501.1"/>
    </source>
</evidence>
<dbReference type="RefSeq" id="WP_230097522.1">
    <property type="nucleotide sequence ID" value="NZ_CAKKNS010000010.1"/>
</dbReference>